<feature type="coiled-coil region" evidence="1">
    <location>
        <begin position="277"/>
        <end position="341"/>
    </location>
</feature>
<evidence type="ECO:0000313" key="4">
    <source>
        <dbReference type="Proteomes" id="UP000320762"/>
    </source>
</evidence>
<dbReference type="STRING" id="97359.A0A550BXX7"/>
<feature type="region of interest" description="Disordered" evidence="2">
    <location>
        <begin position="128"/>
        <end position="191"/>
    </location>
</feature>
<gene>
    <name evidence="3" type="ORF">BD626DRAFT_574591</name>
</gene>
<keyword evidence="4" id="KW-1185">Reference proteome</keyword>
<dbReference type="AlphaFoldDB" id="A0A550BXX7"/>
<sequence length="507" mass="56721">MYFQVSSPGPSPKPMHLPSSTAASSGGLYDVNFPRAISPFPVTLPPLRVPTPQSMPIAKPKASPYTYMTANHFLTRLERCITSDPYHPLPGPPSPAPAPVAEPIVLPPIRSSHYRGLPISLATLLEPPPAETPLATHSASTISSHRTPRTPHGETRTHSTHAHPAEGVTRMTHASSAHVPSPKPDPHDPQDELLPVRRQLARAQRRLDDLAAEFSAVIRPSGNASDRAQDVLGQLSSARCDLEDMRCTLDDARFSLSRQRNEANLQSRLAEARFVQLNETEGRLGEAEERLQASQRTEQRLRGERDEARLLLHRNTSGRQNAQLYDEMARLRDDNMQLHDANSKLHEDNTKLHDETTKLADDNAELLRQRDEARAYGEHVHTVAERMSREHEWLRENEWLRGEKAALRSERKVLRGEKDALRGDNATLREHNQDLLDEVYRLRHAVRQGRALTPILPGLTPMLPGLTATLPPPPPMLPTTTMRPTPAPGMLRPPQSLPFIKREDVDY</sequence>
<dbReference type="EMBL" id="VDMD01000048">
    <property type="protein sequence ID" value="TRM57405.1"/>
    <property type="molecule type" value="Genomic_DNA"/>
</dbReference>
<evidence type="ECO:0000256" key="1">
    <source>
        <dbReference type="SAM" id="Coils"/>
    </source>
</evidence>
<comment type="caution">
    <text evidence="3">The sequence shown here is derived from an EMBL/GenBank/DDBJ whole genome shotgun (WGS) entry which is preliminary data.</text>
</comment>
<feature type="region of interest" description="Disordered" evidence="2">
    <location>
        <begin position="1"/>
        <end position="21"/>
    </location>
</feature>
<evidence type="ECO:0000256" key="2">
    <source>
        <dbReference type="SAM" id="MobiDB-lite"/>
    </source>
</evidence>
<organism evidence="3 4">
    <name type="scientific">Schizophyllum amplum</name>
    <dbReference type="NCBI Taxonomy" id="97359"/>
    <lineage>
        <taxon>Eukaryota</taxon>
        <taxon>Fungi</taxon>
        <taxon>Dikarya</taxon>
        <taxon>Basidiomycota</taxon>
        <taxon>Agaricomycotina</taxon>
        <taxon>Agaricomycetes</taxon>
        <taxon>Agaricomycetidae</taxon>
        <taxon>Agaricales</taxon>
        <taxon>Schizophyllaceae</taxon>
        <taxon>Schizophyllum</taxon>
    </lineage>
</organism>
<reference evidence="3 4" key="1">
    <citation type="journal article" date="2019" name="New Phytol.">
        <title>Comparative genomics reveals unique wood-decay strategies and fruiting body development in the Schizophyllaceae.</title>
        <authorList>
            <person name="Almasi E."/>
            <person name="Sahu N."/>
            <person name="Krizsan K."/>
            <person name="Balint B."/>
            <person name="Kovacs G.M."/>
            <person name="Kiss B."/>
            <person name="Cseklye J."/>
            <person name="Drula E."/>
            <person name="Henrissat B."/>
            <person name="Nagy I."/>
            <person name="Chovatia M."/>
            <person name="Adam C."/>
            <person name="LaButti K."/>
            <person name="Lipzen A."/>
            <person name="Riley R."/>
            <person name="Grigoriev I.V."/>
            <person name="Nagy L.G."/>
        </authorList>
    </citation>
    <scope>NUCLEOTIDE SEQUENCE [LARGE SCALE GENOMIC DNA]</scope>
    <source>
        <strain evidence="3 4">NL-1724</strain>
    </source>
</reference>
<keyword evidence="1" id="KW-0175">Coiled coil</keyword>
<accession>A0A550BXX7</accession>
<name>A0A550BXX7_9AGAR</name>
<protein>
    <submittedName>
        <fullName evidence="3">Uncharacterized protein</fullName>
    </submittedName>
</protein>
<evidence type="ECO:0000313" key="3">
    <source>
        <dbReference type="EMBL" id="TRM57405.1"/>
    </source>
</evidence>
<dbReference type="Proteomes" id="UP000320762">
    <property type="component" value="Unassembled WGS sequence"/>
</dbReference>
<proteinExistence type="predicted"/>